<proteinExistence type="predicted"/>
<dbReference type="AlphaFoldDB" id="A0A2K5AR09"/>
<dbReference type="EMBL" id="LT981265">
    <property type="protein sequence ID" value="SPC34082.1"/>
    <property type="molecule type" value="Genomic_DNA"/>
</dbReference>
<dbReference type="Proteomes" id="UP000236248">
    <property type="component" value="Chromosome NCAV"/>
</dbReference>
<reference evidence="2" key="1">
    <citation type="submission" date="2018-01" db="EMBL/GenBank/DDBJ databases">
        <authorList>
            <person name="Kerou L M."/>
        </authorList>
    </citation>
    <scope>NUCLEOTIDE SEQUENCE [LARGE SCALE GENOMIC DNA]</scope>
    <source>
        <strain evidence="2">SCU2</strain>
    </source>
</reference>
<sequence>MCYFYQKVTVKVNVVLYLAKRVSKMKGLGHIKACYTKGSVKRPLLMV</sequence>
<gene>
    <name evidence="1" type="ORF">NCAV_0905</name>
</gene>
<accession>A0A2K5AR09</accession>
<organism evidence="1 2">
    <name type="scientific">Candidatus Nitrosocaldus cavascurensis</name>
    <dbReference type="NCBI Taxonomy" id="2058097"/>
    <lineage>
        <taxon>Archaea</taxon>
        <taxon>Nitrososphaerota</taxon>
        <taxon>Nitrososphaeria</taxon>
        <taxon>Candidatus Nitrosocaldales</taxon>
        <taxon>Candidatus Nitrosocaldaceae</taxon>
        <taxon>Candidatus Nitrosocaldus</taxon>
    </lineage>
</organism>
<protein>
    <submittedName>
        <fullName evidence="1">Uncharacterized protein</fullName>
    </submittedName>
</protein>
<name>A0A2K5AR09_9ARCH</name>
<dbReference type="KEGG" id="ncv:NCAV_0905"/>
<keyword evidence="2" id="KW-1185">Reference proteome</keyword>
<evidence type="ECO:0000313" key="1">
    <source>
        <dbReference type="EMBL" id="SPC34082.1"/>
    </source>
</evidence>
<evidence type="ECO:0000313" key="2">
    <source>
        <dbReference type="Proteomes" id="UP000236248"/>
    </source>
</evidence>